<gene>
    <name evidence="6" type="ORF">CR194_07340</name>
</gene>
<dbReference type="Pfam" id="PF25137">
    <property type="entry name" value="ADH_Fe_C"/>
    <property type="match status" value="1"/>
</dbReference>
<dbReference type="Proteomes" id="UP000248214">
    <property type="component" value="Unassembled WGS sequence"/>
</dbReference>
<evidence type="ECO:0000256" key="3">
    <source>
        <dbReference type="ARBA" id="ARBA00023027"/>
    </source>
</evidence>
<comment type="caution">
    <text evidence="6">The sequence shown here is derived from an EMBL/GenBank/DDBJ whole genome shotgun (WGS) entry which is preliminary data.</text>
</comment>
<dbReference type="EMBL" id="PDOD01000002">
    <property type="protein sequence ID" value="PYZ93006.1"/>
    <property type="molecule type" value="Genomic_DNA"/>
</dbReference>
<dbReference type="AlphaFoldDB" id="A0A323TEH0"/>
<sequence length="399" mass="43050">MRSWEHFFSKRVVYGNGAIAKLPYLIDQFGANFVLIVTDQGIKETGALEKITKLLQGNRVSYVTFDDAKPEPNVELALECYRFAQSQQEVDLVIGLGGGSSIDLAKVVALLLSFHGHPSDYFGENLIPGPITPLIAVPTTAGSGSEVTTVAVLTDDENVKMSISDHFLRPSVALLDPELTLSLPPYVTACSGIDALCHAIEAYTAKSSTEMEIKEGAVFRGANPISDMIALEAIKLLSNHLTLAVLQGDNLEGRSKMLLGSMYAGMAFSNAGTAAAHALAYAINTEVERPHGEMTGILLPYVFRFNAKAIPQDKILKIAEAMGSDKTILNQHIATDVIVKALFDLLKRINLPSKLSAIGVGQSSIPDIAEKSKGIDRLMRNNPRTPSLKSLINLLKKAY</sequence>
<evidence type="ECO:0000259" key="5">
    <source>
        <dbReference type="Pfam" id="PF25137"/>
    </source>
</evidence>
<evidence type="ECO:0000313" key="7">
    <source>
        <dbReference type="Proteomes" id="UP000248214"/>
    </source>
</evidence>
<dbReference type="Gene3D" id="3.40.50.1970">
    <property type="match status" value="1"/>
</dbReference>
<dbReference type="CDD" id="cd08551">
    <property type="entry name" value="Fe-ADH"/>
    <property type="match status" value="1"/>
</dbReference>
<dbReference type="PROSITE" id="PS00913">
    <property type="entry name" value="ADH_IRON_1"/>
    <property type="match status" value="1"/>
</dbReference>
<dbReference type="OrthoDB" id="9815791at2"/>
<feature type="domain" description="Alcohol dehydrogenase iron-type/glycerol dehydrogenase GldA" evidence="4">
    <location>
        <begin position="10"/>
        <end position="177"/>
    </location>
</feature>
<reference evidence="6 7" key="1">
    <citation type="submission" date="2017-10" db="EMBL/GenBank/DDBJ databases">
        <title>Bacillus sp. nov., a halophilic bacterium isolated from a Keqin Lake.</title>
        <authorList>
            <person name="Wang H."/>
        </authorList>
    </citation>
    <scope>NUCLEOTIDE SEQUENCE [LARGE SCALE GENOMIC DNA]</scope>
    <source>
        <strain evidence="6 7">KQ-12</strain>
    </source>
</reference>
<protein>
    <submittedName>
        <fullName evidence="6">Alcohol dehydrogenase</fullName>
    </submittedName>
</protein>
<dbReference type="RefSeq" id="WP_110609036.1">
    <property type="nucleotide sequence ID" value="NZ_PDOD01000002.1"/>
</dbReference>
<dbReference type="PANTHER" id="PTHR11496:SF102">
    <property type="entry name" value="ALCOHOL DEHYDROGENASE 4"/>
    <property type="match status" value="1"/>
</dbReference>
<keyword evidence="2" id="KW-0560">Oxidoreductase</keyword>
<dbReference type="PANTHER" id="PTHR11496">
    <property type="entry name" value="ALCOHOL DEHYDROGENASE"/>
    <property type="match status" value="1"/>
</dbReference>
<feature type="domain" description="Fe-containing alcohol dehydrogenase-like C-terminal" evidence="5">
    <location>
        <begin position="188"/>
        <end position="399"/>
    </location>
</feature>
<dbReference type="InterPro" id="IPR039697">
    <property type="entry name" value="Alcohol_dehydrogenase_Fe"/>
</dbReference>
<dbReference type="Gene3D" id="1.20.1090.10">
    <property type="entry name" value="Dehydroquinate synthase-like - alpha domain"/>
    <property type="match status" value="1"/>
</dbReference>
<dbReference type="SUPFAM" id="SSF56796">
    <property type="entry name" value="Dehydroquinate synthase-like"/>
    <property type="match status" value="1"/>
</dbReference>
<dbReference type="FunFam" id="3.40.50.1970:FF:000003">
    <property type="entry name" value="Alcohol dehydrogenase, iron-containing"/>
    <property type="match status" value="1"/>
</dbReference>
<dbReference type="GO" id="GO:0004022">
    <property type="term" value="F:alcohol dehydrogenase (NAD+) activity"/>
    <property type="evidence" value="ECO:0007669"/>
    <property type="project" value="TreeGrafter"/>
</dbReference>
<evidence type="ECO:0000256" key="2">
    <source>
        <dbReference type="ARBA" id="ARBA00023002"/>
    </source>
</evidence>
<dbReference type="Pfam" id="PF00465">
    <property type="entry name" value="Fe-ADH"/>
    <property type="match status" value="1"/>
</dbReference>
<organism evidence="6 7">
    <name type="scientific">Salipaludibacillus keqinensis</name>
    <dbReference type="NCBI Taxonomy" id="2045207"/>
    <lineage>
        <taxon>Bacteria</taxon>
        <taxon>Bacillati</taxon>
        <taxon>Bacillota</taxon>
        <taxon>Bacilli</taxon>
        <taxon>Bacillales</taxon>
        <taxon>Bacillaceae</taxon>
    </lineage>
</organism>
<dbReference type="GO" id="GO:0046872">
    <property type="term" value="F:metal ion binding"/>
    <property type="evidence" value="ECO:0007669"/>
    <property type="project" value="InterPro"/>
</dbReference>
<evidence type="ECO:0000313" key="6">
    <source>
        <dbReference type="EMBL" id="PYZ93006.1"/>
    </source>
</evidence>
<keyword evidence="7" id="KW-1185">Reference proteome</keyword>
<dbReference type="InterPro" id="IPR018211">
    <property type="entry name" value="ADH_Fe_CS"/>
</dbReference>
<dbReference type="InterPro" id="IPR001670">
    <property type="entry name" value="ADH_Fe/GldA"/>
</dbReference>
<proteinExistence type="inferred from homology"/>
<accession>A0A323TEH0</accession>
<comment type="similarity">
    <text evidence="1">Belongs to the iron-containing alcohol dehydrogenase family.</text>
</comment>
<evidence type="ECO:0000259" key="4">
    <source>
        <dbReference type="Pfam" id="PF00465"/>
    </source>
</evidence>
<name>A0A323TEH0_9BACI</name>
<dbReference type="InterPro" id="IPR056798">
    <property type="entry name" value="ADH_Fe_C"/>
</dbReference>
<evidence type="ECO:0000256" key="1">
    <source>
        <dbReference type="ARBA" id="ARBA00007358"/>
    </source>
</evidence>
<keyword evidence="3" id="KW-0520">NAD</keyword>